<evidence type="ECO:0000256" key="4">
    <source>
        <dbReference type="ARBA" id="ARBA00022664"/>
    </source>
</evidence>
<evidence type="ECO:0000256" key="2">
    <source>
        <dbReference type="ARBA" id="ARBA00022630"/>
    </source>
</evidence>
<dbReference type="PIRSF" id="PIRSF006621">
    <property type="entry name" value="Dus"/>
    <property type="match status" value="1"/>
</dbReference>
<dbReference type="PANTHER" id="PTHR45936">
    <property type="entry name" value="TRNA-DIHYDROURIDINE(20) SYNTHASE [NAD(P)+]-LIKE"/>
    <property type="match status" value="1"/>
</dbReference>
<keyword evidence="2 9" id="KW-0285">Flavoprotein</keyword>
<evidence type="ECO:0000256" key="3">
    <source>
        <dbReference type="ARBA" id="ARBA00022643"/>
    </source>
</evidence>
<evidence type="ECO:0000256" key="8">
    <source>
        <dbReference type="ARBA" id="ARBA00049447"/>
    </source>
</evidence>
<comment type="function">
    <text evidence="9">Catalyzes the synthesis of dihydrouridine, a modified base found in the D-loop of most tRNAs.</text>
</comment>
<dbReference type="Pfam" id="PF01207">
    <property type="entry name" value="Dus"/>
    <property type="match status" value="1"/>
</dbReference>
<dbReference type="InterPro" id="IPR018517">
    <property type="entry name" value="tRNA_hU_synthase_CS"/>
</dbReference>
<dbReference type="PROSITE" id="PS01136">
    <property type="entry name" value="UPF0034"/>
    <property type="match status" value="1"/>
</dbReference>
<feature type="domain" description="DUS-like FMN-binding" evidence="10">
    <location>
        <begin position="1"/>
        <end position="235"/>
    </location>
</feature>
<comment type="catalytic activity">
    <reaction evidence="7">
        <text>a 5,6-dihydrouridine in mRNA + NAD(+) = a uridine in mRNA + NADH + H(+)</text>
        <dbReference type="Rhea" id="RHEA:69851"/>
        <dbReference type="Rhea" id="RHEA-COMP:14658"/>
        <dbReference type="Rhea" id="RHEA-COMP:17789"/>
        <dbReference type="ChEBI" id="CHEBI:15378"/>
        <dbReference type="ChEBI" id="CHEBI:57540"/>
        <dbReference type="ChEBI" id="CHEBI:57945"/>
        <dbReference type="ChEBI" id="CHEBI:65315"/>
        <dbReference type="ChEBI" id="CHEBI:74443"/>
    </reaction>
    <physiologicalReaction direction="right-to-left" evidence="7">
        <dbReference type="Rhea" id="RHEA:69853"/>
    </physiologicalReaction>
</comment>
<organism evidence="11 12">
    <name type="scientific">Batrachochytrium salamandrivorans</name>
    <dbReference type="NCBI Taxonomy" id="1357716"/>
    <lineage>
        <taxon>Eukaryota</taxon>
        <taxon>Fungi</taxon>
        <taxon>Fungi incertae sedis</taxon>
        <taxon>Chytridiomycota</taxon>
        <taxon>Chytridiomycota incertae sedis</taxon>
        <taxon>Chytridiomycetes</taxon>
        <taxon>Rhizophydiales</taxon>
        <taxon>Rhizophydiales incertae sedis</taxon>
        <taxon>Batrachochytrium</taxon>
    </lineage>
</organism>
<gene>
    <name evidence="11" type="ORF">BASA50_001806</name>
</gene>
<keyword evidence="5 9" id="KW-0819">tRNA processing</keyword>
<keyword evidence="4" id="KW-0507">mRNA processing</keyword>
<proteinExistence type="inferred from homology"/>
<evidence type="ECO:0000313" key="11">
    <source>
        <dbReference type="EMBL" id="KAH6601128.1"/>
    </source>
</evidence>
<comment type="catalytic activity">
    <reaction evidence="8">
        <text>a 5,6-dihydrouridine in mRNA + NADP(+) = a uridine in mRNA + NADPH + H(+)</text>
        <dbReference type="Rhea" id="RHEA:69855"/>
        <dbReference type="Rhea" id="RHEA-COMP:14658"/>
        <dbReference type="Rhea" id="RHEA-COMP:17789"/>
        <dbReference type="ChEBI" id="CHEBI:15378"/>
        <dbReference type="ChEBI" id="CHEBI:57783"/>
        <dbReference type="ChEBI" id="CHEBI:58349"/>
        <dbReference type="ChEBI" id="CHEBI:65315"/>
        <dbReference type="ChEBI" id="CHEBI:74443"/>
    </reaction>
    <physiologicalReaction direction="right-to-left" evidence="8">
        <dbReference type="Rhea" id="RHEA:69857"/>
    </physiologicalReaction>
</comment>
<dbReference type="Gene3D" id="3.20.20.70">
    <property type="entry name" value="Aldolase class I"/>
    <property type="match status" value="1"/>
</dbReference>
<evidence type="ECO:0000256" key="9">
    <source>
        <dbReference type="PIRNR" id="PIRNR006621"/>
    </source>
</evidence>
<dbReference type="InterPro" id="IPR052582">
    <property type="entry name" value="tRNA-DUS-like"/>
</dbReference>
<evidence type="ECO:0000256" key="7">
    <source>
        <dbReference type="ARBA" id="ARBA00048342"/>
    </source>
</evidence>
<evidence type="ECO:0000259" key="10">
    <source>
        <dbReference type="Pfam" id="PF01207"/>
    </source>
</evidence>
<dbReference type="Proteomes" id="UP001648503">
    <property type="component" value="Unassembled WGS sequence"/>
</dbReference>
<dbReference type="InterPro" id="IPR013785">
    <property type="entry name" value="Aldolase_TIM"/>
</dbReference>
<comment type="caution">
    <text evidence="11">The sequence shown here is derived from an EMBL/GenBank/DDBJ whole genome shotgun (WGS) entry which is preliminary data.</text>
</comment>
<evidence type="ECO:0000313" key="12">
    <source>
        <dbReference type="Proteomes" id="UP001648503"/>
    </source>
</evidence>
<evidence type="ECO:0000256" key="6">
    <source>
        <dbReference type="ARBA" id="ARBA00023002"/>
    </source>
</evidence>
<sequence>MVRVSTLPFRLLAIRYGADIVYSPEIVDRRLMRSKRIENTILGTIDYVDDSGSINLRIRPEERGKLVVQLGSSNPVFAVLAAQKVAADVDGIDLNCGCPKKFSVVGGMGSALLDNQDTLVAILEALVSVLSIPVTCKIRLLNPKDGESSIERTVKLMQRLEKTKIDAIAVHCRFVHERPRQPAHWDVYDTLAKSVSIPVIANGDIWTMSDVHRLKETTGSGVSSFMIARGAQDNVSTFCKDGPAPIWDVLKNYLHISQECGSSYYSIKYVLLQMWEGPEGSPFRQRLLRCKTTQAMSELFKELDYCQGVISPDGV</sequence>
<protein>
    <recommendedName>
        <fullName evidence="9">tRNA-dihydrouridine synthase</fullName>
        <ecNumber evidence="9">1.3.1.-</ecNumber>
    </recommendedName>
</protein>
<keyword evidence="12" id="KW-1185">Reference proteome</keyword>
<dbReference type="EMBL" id="JAFCIX010000017">
    <property type="protein sequence ID" value="KAH6601128.1"/>
    <property type="molecule type" value="Genomic_DNA"/>
</dbReference>
<dbReference type="EC" id="1.3.1.-" evidence="9"/>
<accession>A0ABQ8FN63</accession>
<dbReference type="InterPro" id="IPR035587">
    <property type="entry name" value="DUS-like_FMN-bd"/>
</dbReference>
<evidence type="ECO:0000256" key="1">
    <source>
        <dbReference type="ARBA" id="ARBA00001917"/>
    </source>
</evidence>
<dbReference type="InterPro" id="IPR001269">
    <property type="entry name" value="DUS_fam"/>
</dbReference>
<dbReference type="CDD" id="cd02801">
    <property type="entry name" value="DUS_like_FMN"/>
    <property type="match status" value="1"/>
</dbReference>
<keyword evidence="6 9" id="KW-0560">Oxidoreductase</keyword>
<dbReference type="PANTHER" id="PTHR45936:SF1">
    <property type="entry name" value="TRNA-DIHYDROURIDINE(20) SYNTHASE [NAD(P)+]-LIKE"/>
    <property type="match status" value="1"/>
</dbReference>
<keyword evidence="3 9" id="KW-0288">FMN</keyword>
<dbReference type="SUPFAM" id="SSF51395">
    <property type="entry name" value="FMN-linked oxidoreductases"/>
    <property type="match status" value="1"/>
</dbReference>
<name>A0ABQ8FN63_9FUNG</name>
<comment type="cofactor">
    <cofactor evidence="1 9">
        <name>FMN</name>
        <dbReference type="ChEBI" id="CHEBI:58210"/>
    </cofactor>
</comment>
<comment type="similarity">
    <text evidence="9">Belongs to the dus family.</text>
</comment>
<reference evidence="11 12" key="1">
    <citation type="submission" date="2021-02" db="EMBL/GenBank/DDBJ databases">
        <title>Variation within the Batrachochytrium salamandrivorans European outbreak.</title>
        <authorList>
            <person name="Kelly M."/>
            <person name="Pasmans F."/>
            <person name="Shea T.P."/>
            <person name="Munoz J.F."/>
            <person name="Carranza S."/>
            <person name="Cuomo C.A."/>
            <person name="Martel A."/>
        </authorList>
    </citation>
    <scope>NUCLEOTIDE SEQUENCE [LARGE SCALE GENOMIC DNA]</scope>
    <source>
        <strain evidence="11 12">AMFP18/2</strain>
    </source>
</reference>
<evidence type="ECO:0000256" key="5">
    <source>
        <dbReference type="ARBA" id="ARBA00022694"/>
    </source>
</evidence>